<dbReference type="AlphaFoldDB" id="A0A0A6XEJ8"/>
<evidence type="ECO:0000313" key="1">
    <source>
        <dbReference type="EMBL" id="KHD78537.1"/>
    </source>
</evidence>
<sequence>MMRDGYVVTWQGREYDAAPDGDRVRIYSGSPEDGFEEIKPGRYVRVLEPDEFDEMSYVRTLCTWRGEPFVVLAEADSWLRLEYTGGRAPVARQLGLEEFDYGVYQGWAPANEVHDRYEHRV</sequence>
<dbReference type="Proteomes" id="UP000054537">
    <property type="component" value="Unassembled WGS sequence"/>
</dbReference>
<organism evidence="1 2">
    <name type="scientific">Actinoplanes utahensis</name>
    <dbReference type="NCBI Taxonomy" id="1869"/>
    <lineage>
        <taxon>Bacteria</taxon>
        <taxon>Bacillati</taxon>
        <taxon>Actinomycetota</taxon>
        <taxon>Actinomycetes</taxon>
        <taxon>Micromonosporales</taxon>
        <taxon>Micromonosporaceae</taxon>
        <taxon>Actinoplanes</taxon>
    </lineage>
</organism>
<dbReference type="eggNOG" id="ENOG5033BVD">
    <property type="taxonomic scope" value="Bacteria"/>
</dbReference>
<protein>
    <submittedName>
        <fullName evidence="1">Uncharacterized protein</fullName>
    </submittedName>
</protein>
<dbReference type="EMBL" id="JRTT01000004">
    <property type="protein sequence ID" value="KHD78537.1"/>
    <property type="molecule type" value="Genomic_DNA"/>
</dbReference>
<proteinExistence type="predicted"/>
<name>A0A0A6XEJ8_ACTUT</name>
<accession>A0A0A6XEJ8</accession>
<evidence type="ECO:0000313" key="2">
    <source>
        <dbReference type="Proteomes" id="UP000054537"/>
    </source>
</evidence>
<reference evidence="1 2" key="1">
    <citation type="submission" date="2014-10" db="EMBL/GenBank/DDBJ databases">
        <title>Draft genome sequence of Actinoplanes utahensis NRRL 12052.</title>
        <authorList>
            <person name="Velasco-Bucheli B."/>
            <person name="del Cerro C."/>
            <person name="Hormigo D."/>
            <person name="Garcia J.L."/>
            <person name="Acebal C."/>
            <person name="Arroyo M."/>
            <person name="de la Mata I."/>
        </authorList>
    </citation>
    <scope>NUCLEOTIDE SEQUENCE [LARGE SCALE GENOMIC DNA]</scope>
    <source>
        <strain evidence="1 2">NRRL 12052</strain>
    </source>
</reference>
<dbReference type="OrthoDB" id="4640847at2"/>
<dbReference type="RefSeq" id="WP_043522758.1">
    <property type="nucleotide sequence ID" value="NZ_BAABKU010000008.1"/>
</dbReference>
<gene>
    <name evidence="1" type="ORF">MB27_04845</name>
</gene>
<keyword evidence="2" id="KW-1185">Reference proteome</keyword>
<comment type="caution">
    <text evidence="1">The sequence shown here is derived from an EMBL/GenBank/DDBJ whole genome shotgun (WGS) entry which is preliminary data.</text>
</comment>